<dbReference type="STRING" id="1314777.A0A164ZYM3"/>
<dbReference type="OrthoDB" id="408954at2759"/>
<dbReference type="InterPro" id="IPR050307">
    <property type="entry name" value="Sterol_Desaturase_Related"/>
</dbReference>
<sequence>MTLETFLSSHNPLLLEYTLTHLIQLTFFYLPSLIYISLPYFIPSTLSHRLQSPSKYPTPPEIKHCLKVVLRNQLLASTFHALLVFIHYKFDLPPDYRFGPLPSVAEVLRDITLCIILREILFYYTHRILHTPSLYKSIHKPHHKFTSPIALAAQYAHPLEHITANILPLSIPPVLLKVHVITWWIFLAGELVETTAVHSGFDFMGWARMHDLHHELFRGNYGTVGLMDWIHGTGITSTKEKEKVG</sequence>
<proteinExistence type="predicted"/>
<dbReference type="AlphaFoldDB" id="A0A164ZYM3"/>
<dbReference type="GO" id="GO:0008610">
    <property type="term" value="P:lipid biosynthetic process"/>
    <property type="evidence" value="ECO:0007669"/>
    <property type="project" value="InterPro"/>
</dbReference>
<protein>
    <submittedName>
        <fullName evidence="7">Sterol desaturase</fullName>
    </submittedName>
</protein>
<evidence type="ECO:0000313" key="7">
    <source>
        <dbReference type="EMBL" id="KZS98241.1"/>
    </source>
</evidence>
<dbReference type="Proteomes" id="UP000076722">
    <property type="component" value="Unassembled WGS sequence"/>
</dbReference>
<evidence type="ECO:0000256" key="2">
    <source>
        <dbReference type="ARBA" id="ARBA00022692"/>
    </source>
</evidence>
<dbReference type="PANTHER" id="PTHR11863">
    <property type="entry name" value="STEROL DESATURASE"/>
    <property type="match status" value="1"/>
</dbReference>
<dbReference type="GO" id="GO:0016020">
    <property type="term" value="C:membrane"/>
    <property type="evidence" value="ECO:0007669"/>
    <property type="project" value="UniProtKB-SubCell"/>
</dbReference>
<dbReference type="Pfam" id="PF04116">
    <property type="entry name" value="FA_hydroxylase"/>
    <property type="match status" value="1"/>
</dbReference>
<accession>A0A164ZYM3</accession>
<keyword evidence="2 5" id="KW-0812">Transmembrane</keyword>
<feature type="transmembrane region" description="Helical" evidence="5">
    <location>
        <begin position="22"/>
        <end position="42"/>
    </location>
</feature>
<gene>
    <name evidence="7" type="ORF">SISNIDRAFT_481005</name>
</gene>
<feature type="domain" description="Fatty acid hydroxylase" evidence="6">
    <location>
        <begin position="112"/>
        <end position="233"/>
    </location>
</feature>
<comment type="subcellular location">
    <subcellularLocation>
        <location evidence="1">Membrane</location>
    </subcellularLocation>
</comment>
<dbReference type="GO" id="GO:0016491">
    <property type="term" value="F:oxidoreductase activity"/>
    <property type="evidence" value="ECO:0007669"/>
    <property type="project" value="InterPro"/>
</dbReference>
<evidence type="ECO:0000256" key="4">
    <source>
        <dbReference type="ARBA" id="ARBA00023136"/>
    </source>
</evidence>
<evidence type="ECO:0000313" key="8">
    <source>
        <dbReference type="Proteomes" id="UP000076722"/>
    </source>
</evidence>
<dbReference type="InterPro" id="IPR006694">
    <property type="entry name" value="Fatty_acid_hydroxylase"/>
</dbReference>
<organism evidence="7 8">
    <name type="scientific">Sistotremastrum niveocremeum HHB9708</name>
    <dbReference type="NCBI Taxonomy" id="1314777"/>
    <lineage>
        <taxon>Eukaryota</taxon>
        <taxon>Fungi</taxon>
        <taxon>Dikarya</taxon>
        <taxon>Basidiomycota</taxon>
        <taxon>Agaricomycotina</taxon>
        <taxon>Agaricomycetes</taxon>
        <taxon>Sistotremastrales</taxon>
        <taxon>Sistotremastraceae</taxon>
        <taxon>Sertulicium</taxon>
        <taxon>Sertulicium niveocremeum</taxon>
    </lineage>
</organism>
<evidence type="ECO:0000259" key="6">
    <source>
        <dbReference type="Pfam" id="PF04116"/>
    </source>
</evidence>
<evidence type="ECO:0000256" key="1">
    <source>
        <dbReference type="ARBA" id="ARBA00004370"/>
    </source>
</evidence>
<evidence type="ECO:0000256" key="5">
    <source>
        <dbReference type="SAM" id="Phobius"/>
    </source>
</evidence>
<keyword evidence="4 5" id="KW-0472">Membrane</keyword>
<keyword evidence="8" id="KW-1185">Reference proteome</keyword>
<name>A0A164ZYM3_9AGAM</name>
<dbReference type="EMBL" id="KV419395">
    <property type="protein sequence ID" value="KZS98241.1"/>
    <property type="molecule type" value="Genomic_DNA"/>
</dbReference>
<keyword evidence="3 5" id="KW-1133">Transmembrane helix</keyword>
<dbReference type="GO" id="GO:0005506">
    <property type="term" value="F:iron ion binding"/>
    <property type="evidence" value="ECO:0007669"/>
    <property type="project" value="InterPro"/>
</dbReference>
<evidence type="ECO:0000256" key="3">
    <source>
        <dbReference type="ARBA" id="ARBA00022989"/>
    </source>
</evidence>
<reference evidence="7 8" key="1">
    <citation type="journal article" date="2016" name="Mol. Biol. Evol.">
        <title>Comparative Genomics of Early-Diverging Mushroom-Forming Fungi Provides Insights into the Origins of Lignocellulose Decay Capabilities.</title>
        <authorList>
            <person name="Nagy L.G."/>
            <person name="Riley R."/>
            <person name="Tritt A."/>
            <person name="Adam C."/>
            <person name="Daum C."/>
            <person name="Floudas D."/>
            <person name="Sun H."/>
            <person name="Yadav J.S."/>
            <person name="Pangilinan J."/>
            <person name="Larsson K.H."/>
            <person name="Matsuura K."/>
            <person name="Barry K."/>
            <person name="Labutti K."/>
            <person name="Kuo R."/>
            <person name="Ohm R.A."/>
            <person name="Bhattacharya S.S."/>
            <person name="Shirouzu T."/>
            <person name="Yoshinaga Y."/>
            <person name="Martin F.M."/>
            <person name="Grigoriev I.V."/>
            <person name="Hibbett D.S."/>
        </authorList>
    </citation>
    <scope>NUCLEOTIDE SEQUENCE [LARGE SCALE GENOMIC DNA]</scope>
    <source>
        <strain evidence="7 8">HHB9708</strain>
    </source>
</reference>